<sequence length="204" mass="21056">MQPLAGQDLLHTQPHPMHWLATATAVSAVVALASVIQPPDATATTAHGAKSGRHTMAAPGSAASALAAPDPAKVTFPVNCGPNRLDVVKKTSGDLDGDGTTETIAVVRCHSVTGTPPSGVFVLARQSDPQAAPRVVATLLAPSQKLSVQDFALQGREISATLLGYSTFDVPRCCPDVRKSAKWQWSDGKFIQSEVPAGTSTAGV</sequence>
<accession>A0A0N0XV92</accession>
<dbReference type="EMBL" id="LGKG01000148">
    <property type="protein sequence ID" value="KPC61437.1"/>
    <property type="molecule type" value="Genomic_DNA"/>
</dbReference>
<dbReference type="AlphaFoldDB" id="A0A0N0XV92"/>
<evidence type="ECO:0000256" key="1">
    <source>
        <dbReference type="SAM" id="MobiDB-lite"/>
    </source>
</evidence>
<gene>
    <name evidence="2" type="ORF">ADL29_24555</name>
</gene>
<protein>
    <submittedName>
        <fullName evidence="2">Uncharacterized protein</fullName>
    </submittedName>
</protein>
<dbReference type="PATRIC" id="fig|66876.3.peg.5379"/>
<feature type="region of interest" description="Disordered" evidence="1">
    <location>
        <begin position="42"/>
        <end position="64"/>
    </location>
</feature>
<dbReference type="Proteomes" id="UP000037982">
    <property type="component" value="Unassembled WGS sequence"/>
</dbReference>
<keyword evidence="3" id="KW-1185">Reference proteome</keyword>
<evidence type="ECO:0000313" key="2">
    <source>
        <dbReference type="EMBL" id="KPC61437.1"/>
    </source>
</evidence>
<reference evidence="3" key="1">
    <citation type="submission" date="2015-07" db="EMBL/GenBank/DDBJ databases">
        <authorList>
            <person name="Ju K.-S."/>
            <person name="Doroghazi J.R."/>
            <person name="Metcalf W.W."/>
        </authorList>
    </citation>
    <scope>NUCLEOTIDE SEQUENCE [LARGE SCALE GENOMIC DNA]</scope>
    <source>
        <strain evidence="3">NRRL ISP-5002</strain>
    </source>
</reference>
<comment type="caution">
    <text evidence="2">The sequence shown here is derived from an EMBL/GenBank/DDBJ whole genome shotgun (WGS) entry which is preliminary data.</text>
</comment>
<name>A0A0N0XV92_9ACTN</name>
<evidence type="ECO:0000313" key="3">
    <source>
        <dbReference type="Proteomes" id="UP000037982"/>
    </source>
</evidence>
<dbReference type="RefSeq" id="WP_053925743.1">
    <property type="nucleotide sequence ID" value="NZ_LGKG01000148.1"/>
</dbReference>
<proteinExistence type="predicted"/>
<organism evidence="2 3">
    <name type="scientific">Streptomyces chattanoogensis</name>
    <dbReference type="NCBI Taxonomy" id="66876"/>
    <lineage>
        <taxon>Bacteria</taxon>
        <taxon>Bacillati</taxon>
        <taxon>Actinomycetota</taxon>
        <taxon>Actinomycetes</taxon>
        <taxon>Kitasatosporales</taxon>
        <taxon>Streptomycetaceae</taxon>
        <taxon>Streptomyces</taxon>
    </lineage>
</organism>